<protein>
    <submittedName>
        <fullName evidence="1">Thiamine biosynthesis protein ThiS</fullName>
    </submittedName>
</protein>
<proteinExistence type="predicted"/>
<dbReference type="PANTHER" id="PTHR34472">
    <property type="entry name" value="SULFUR CARRIER PROTEIN THIS"/>
    <property type="match status" value="1"/>
</dbReference>
<dbReference type="EMBL" id="NPDN01000006">
    <property type="protein sequence ID" value="PJZ25136.1"/>
    <property type="molecule type" value="Genomic_DNA"/>
</dbReference>
<evidence type="ECO:0000313" key="1">
    <source>
        <dbReference type="EMBL" id="PJZ25136.1"/>
    </source>
</evidence>
<dbReference type="PANTHER" id="PTHR34472:SF1">
    <property type="entry name" value="SULFUR CARRIER PROTEIN THIS"/>
    <property type="match status" value="1"/>
</dbReference>
<sequence>MIVNGKEFSLKELSSPDLFSLLESLKLKPETVAIQKNGEILKRDHWKNSFLEEGDKIEILKFVGGG</sequence>
<dbReference type="InterPro" id="IPR012675">
    <property type="entry name" value="Beta-grasp_dom_sf"/>
</dbReference>
<dbReference type="CDD" id="cd00565">
    <property type="entry name" value="Ubl_ThiS"/>
    <property type="match status" value="1"/>
</dbReference>
<dbReference type="Pfam" id="PF02597">
    <property type="entry name" value="ThiS"/>
    <property type="match status" value="1"/>
</dbReference>
<gene>
    <name evidence="1" type="primary">thiS</name>
    <name evidence="1" type="ORF">CH357_13085</name>
</gene>
<dbReference type="AlphaFoldDB" id="A0A2M9XBT3"/>
<accession>A0A2M9XBT3</accession>
<dbReference type="InterPro" id="IPR003749">
    <property type="entry name" value="ThiS/MoaD-like"/>
</dbReference>
<comment type="caution">
    <text evidence="1">The sequence shown here is derived from an EMBL/GenBank/DDBJ whole genome shotgun (WGS) entry which is preliminary data.</text>
</comment>
<dbReference type="SUPFAM" id="SSF54285">
    <property type="entry name" value="MoaD/ThiS"/>
    <property type="match status" value="1"/>
</dbReference>
<organism evidence="1 2">
    <name type="scientific">Leptospira hartskeerlii</name>
    <dbReference type="NCBI Taxonomy" id="2023177"/>
    <lineage>
        <taxon>Bacteria</taxon>
        <taxon>Pseudomonadati</taxon>
        <taxon>Spirochaetota</taxon>
        <taxon>Spirochaetia</taxon>
        <taxon>Leptospirales</taxon>
        <taxon>Leptospiraceae</taxon>
        <taxon>Leptospira</taxon>
    </lineage>
</organism>
<keyword evidence="2" id="KW-1185">Reference proteome</keyword>
<reference evidence="1 2" key="1">
    <citation type="submission" date="2017-07" db="EMBL/GenBank/DDBJ databases">
        <title>Leptospira spp. isolated from tropical soils.</title>
        <authorList>
            <person name="Thibeaux R."/>
            <person name="Iraola G."/>
            <person name="Ferres I."/>
            <person name="Bierque E."/>
            <person name="Girault D."/>
            <person name="Soupe-Gilbert M.-E."/>
            <person name="Picardeau M."/>
            <person name="Goarant C."/>
        </authorList>
    </citation>
    <scope>NUCLEOTIDE SEQUENCE [LARGE SCALE GENOMIC DNA]</scope>
    <source>
        <strain evidence="1 2">MCA1-C-A1</strain>
    </source>
</reference>
<dbReference type="Proteomes" id="UP000232196">
    <property type="component" value="Unassembled WGS sequence"/>
</dbReference>
<name>A0A2M9XBT3_9LEPT</name>
<dbReference type="InterPro" id="IPR016155">
    <property type="entry name" value="Mopterin_synth/thiamin_S_b"/>
</dbReference>
<dbReference type="OrthoDB" id="9810692at2"/>
<dbReference type="RefSeq" id="WP_100707206.1">
    <property type="nucleotide sequence ID" value="NZ_NPDL01000005.1"/>
</dbReference>
<evidence type="ECO:0000313" key="2">
    <source>
        <dbReference type="Proteomes" id="UP000232196"/>
    </source>
</evidence>
<dbReference type="NCBIfam" id="TIGR01683">
    <property type="entry name" value="thiS"/>
    <property type="match status" value="1"/>
</dbReference>
<dbReference type="Gene3D" id="3.10.20.30">
    <property type="match status" value="1"/>
</dbReference>
<dbReference type="InterPro" id="IPR010035">
    <property type="entry name" value="Thi_S"/>
</dbReference>